<proteinExistence type="predicted"/>
<reference evidence="2" key="1">
    <citation type="submission" date="2021-03" db="EMBL/GenBank/DDBJ databases">
        <title>Whole genome sequence of Streptomyces bomunensis MMS17-BM035.</title>
        <authorList>
            <person name="Lee J.H."/>
        </authorList>
    </citation>
    <scope>NUCLEOTIDE SEQUENCE</scope>
    <source>
        <strain evidence="2">MMS17-BM035</strain>
    </source>
</reference>
<dbReference type="AlphaFoldDB" id="A0A940MER0"/>
<protein>
    <submittedName>
        <fullName evidence="2">DUF4240 domain-containing protein</fullName>
    </submittedName>
</protein>
<evidence type="ECO:0000313" key="3">
    <source>
        <dbReference type="Proteomes" id="UP000670475"/>
    </source>
</evidence>
<accession>A0A940MER0</accession>
<organism evidence="2 3">
    <name type="scientific">Streptomyces montanisoli</name>
    <dbReference type="NCBI Taxonomy" id="2798581"/>
    <lineage>
        <taxon>Bacteria</taxon>
        <taxon>Bacillati</taxon>
        <taxon>Actinomycetota</taxon>
        <taxon>Actinomycetes</taxon>
        <taxon>Kitasatosporales</taxon>
        <taxon>Streptomycetaceae</taxon>
        <taxon>Streptomyces</taxon>
    </lineage>
</organism>
<sequence length="151" mass="16654">MTDFWNIIGSNPAQSGDDVRSALDRVSGRLDGLDATDLVKFSEELREALYGMDRRQLAEIPVALAVGLELLQTSDHFLYSRCACILAGRDAYNAALRSTSEFTCFVRPFFQAAEGLLYLCPSVYEKKVGSKMRVVGGFPIESMSNAQGWAE</sequence>
<evidence type="ECO:0000259" key="1">
    <source>
        <dbReference type="Pfam" id="PF14024"/>
    </source>
</evidence>
<comment type="caution">
    <text evidence="2">The sequence shown here is derived from an EMBL/GenBank/DDBJ whole genome shotgun (WGS) entry which is preliminary data.</text>
</comment>
<dbReference type="EMBL" id="JAGIQL010000048">
    <property type="protein sequence ID" value="MBP0458660.1"/>
    <property type="molecule type" value="Genomic_DNA"/>
</dbReference>
<dbReference type="Proteomes" id="UP000670475">
    <property type="component" value="Unassembled WGS sequence"/>
</dbReference>
<dbReference type="Pfam" id="PF14024">
    <property type="entry name" value="DUF4240"/>
    <property type="match status" value="1"/>
</dbReference>
<name>A0A940MER0_9ACTN</name>
<keyword evidence="3" id="KW-1185">Reference proteome</keyword>
<dbReference type="RefSeq" id="WP_209340410.1">
    <property type="nucleotide sequence ID" value="NZ_JAGIQL010000048.1"/>
</dbReference>
<evidence type="ECO:0000313" key="2">
    <source>
        <dbReference type="EMBL" id="MBP0458660.1"/>
    </source>
</evidence>
<feature type="domain" description="DUF4240" evidence="1">
    <location>
        <begin position="2"/>
        <end position="126"/>
    </location>
</feature>
<gene>
    <name evidence="2" type="ORF">JFN87_14270</name>
</gene>
<dbReference type="InterPro" id="IPR025334">
    <property type="entry name" value="DUF4240"/>
</dbReference>